<dbReference type="OrthoDB" id="10255048at2759"/>
<protein>
    <recommendedName>
        <fullName evidence="9">Transforming acidic coiled-coil-containing protein C-terminal domain-containing protein</fullName>
    </recommendedName>
</protein>
<evidence type="ECO:0000256" key="1">
    <source>
        <dbReference type="ARBA" id="ARBA00004245"/>
    </source>
</evidence>
<dbReference type="InterPro" id="IPR007707">
    <property type="entry name" value="TACC_C"/>
</dbReference>
<dbReference type="GeneID" id="106666115"/>
<evidence type="ECO:0000256" key="8">
    <source>
        <dbReference type="SAM" id="MobiDB-lite"/>
    </source>
</evidence>
<dbReference type="KEGG" id="clec:106666115"/>
<feature type="coiled-coil region" evidence="7">
    <location>
        <begin position="1493"/>
        <end position="1580"/>
    </location>
</feature>
<dbReference type="InterPro" id="IPR039915">
    <property type="entry name" value="TACC"/>
</dbReference>
<dbReference type="EnsemblMetazoa" id="XM_024229624.1">
    <property type="protein sequence ID" value="XP_024085392.1"/>
    <property type="gene ID" value="LOC106666115"/>
</dbReference>
<keyword evidence="4" id="KW-0597">Phosphoprotein</keyword>
<evidence type="ECO:0000256" key="3">
    <source>
        <dbReference type="ARBA" id="ARBA00022490"/>
    </source>
</evidence>
<dbReference type="FunFam" id="1.20.5.1700:FF:000001">
    <property type="entry name" value="Transforming acidic coiled-coil-containing protein 1 isoform 2"/>
    <property type="match status" value="1"/>
</dbReference>
<evidence type="ECO:0000256" key="5">
    <source>
        <dbReference type="ARBA" id="ARBA00023054"/>
    </source>
</evidence>
<dbReference type="GO" id="GO:0007052">
    <property type="term" value="P:mitotic spindle organization"/>
    <property type="evidence" value="ECO:0007669"/>
    <property type="project" value="InterPro"/>
</dbReference>
<dbReference type="CTD" id="40589"/>
<dbReference type="PANTHER" id="PTHR13924:SF10">
    <property type="entry name" value="TRANSFORMING ACIDIC COILED-COIL PROTEIN, ISOFORM K"/>
    <property type="match status" value="1"/>
</dbReference>
<evidence type="ECO:0000313" key="10">
    <source>
        <dbReference type="EnsemblMetazoa" id="XP_024085392.1"/>
    </source>
</evidence>
<comment type="subcellular location">
    <subcellularLocation>
        <location evidence="1">Cytoplasm</location>
        <location evidence="1">Cytoskeleton</location>
    </subcellularLocation>
</comment>
<evidence type="ECO:0000259" key="9">
    <source>
        <dbReference type="Pfam" id="PF05010"/>
    </source>
</evidence>
<feature type="region of interest" description="Disordered" evidence="8">
    <location>
        <begin position="28"/>
        <end position="91"/>
    </location>
</feature>
<accession>A0A8I6SN92</accession>
<evidence type="ECO:0000256" key="4">
    <source>
        <dbReference type="ARBA" id="ARBA00022553"/>
    </source>
</evidence>
<dbReference type="GO" id="GO:0005856">
    <property type="term" value="C:cytoskeleton"/>
    <property type="evidence" value="ECO:0007669"/>
    <property type="project" value="UniProtKB-SubCell"/>
</dbReference>
<evidence type="ECO:0000256" key="6">
    <source>
        <dbReference type="ARBA" id="ARBA00023212"/>
    </source>
</evidence>
<dbReference type="RefSeq" id="XP_024085392.1">
    <property type="nucleotide sequence ID" value="XM_024229624.1"/>
</dbReference>
<evidence type="ECO:0000256" key="2">
    <source>
        <dbReference type="ARBA" id="ARBA00009423"/>
    </source>
</evidence>
<feature type="region of interest" description="Disordered" evidence="8">
    <location>
        <begin position="1275"/>
        <end position="1337"/>
    </location>
</feature>
<dbReference type="PANTHER" id="PTHR13924">
    <property type="entry name" value="TRANSFORMING ACIDIC COILED-COIL CONTAINING PROTEIN 1/2"/>
    <property type="match status" value="1"/>
</dbReference>
<keyword evidence="5 7" id="KW-0175">Coiled coil</keyword>
<feature type="domain" description="Transforming acidic coiled-coil-containing protein C-terminal" evidence="9">
    <location>
        <begin position="1388"/>
        <end position="1578"/>
    </location>
</feature>
<evidence type="ECO:0000256" key="7">
    <source>
        <dbReference type="SAM" id="Coils"/>
    </source>
</evidence>
<proteinExistence type="inferred from homology"/>
<dbReference type="Pfam" id="PF05010">
    <property type="entry name" value="TACC_C"/>
    <property type="match status" value="1"/>
</dbReference>
<sequence length="1603" mass="176840">MADQKEEGNRTPLKDFTNVIIFNTPKSIKGLSLSPQSGGGEKVKPEAILGETFTHPVEEDQQSTNSAASSPSKSHTDVDTTDYESADEGNVSLNPLSITTLADYLDSVHIGTPKKVSPLVGTFPFSPAEKDLYISSPKSADNSSRTLELSTTTLGDEDLESSRAINANITLINTDTNALSCDITEESINNDSEPKSSSCECNQELNEITKETNCSKPKEVLAVDSTPQISTNNVIYDNSDLKANTNFNREIINNSVEPSVYPLVVEKKLLNNTVSLKQEHNVIANENLTNDNNTQLGEINCDKNFLSEIVESQPSEELSATSVELKAPTVHHISQNSDRTVSETSVQCFQRSDESFGEIYLSLNISESDFTSWENETIRAVAESDLKSFERETFQAVEESNIKPIENKAITAEAESDIKPTENKTISAVVKSDIKPIETKTTSAVAQLDIRSIEDKTISAVVGSDIQPIENKTVSAAAESDIKLTENKTISAKAESDIKPIENKTISAVVETDIKPIENKTIITAAEADIKQTKNKTISVKVASDIKPIETKTTSAVVGSDIQPIENKTVSAAAESDIKLTENKTVTAHAESDIKPTENKTIITAAEADIKQTENKTISVEVASDIKPIETKTTSAVVGSDIQPIENKTVSAAAESDIKLTENKTVTAHAESDIKPTENKTIITAAEADIKQTENKTISVEVASDIKPIETKTTSAVAGLDIRLIEDKTTSAVVGSDIQPIENKAVGAAAESDIKLTENKTISAAVESDIKQTENKTLTAEAESDIKPTENKTISAVVGSDIKSVETKTTSAVSEVRESGILQVIDTSTTGKLLNQDIPKLEDSVVDNLTNSTTDTDLLEETIVPCRVKADSIHEKNPLVNEIIKRDIVSFTNSNTDLDICPNNLSCVSSASDCNVTILIKPLTINQADKGAFTISEKNISKSNTEQNLHQIEECEEKLSLKQALEDAEILKPLLYSKIPKQEQNIVNLPQEFTCSHTVDTTDLFKSELTSSTTSSVVREDSLEPASQSRRSSYREDSLERTPNTGIFSKPPYNIMDRSYNGLQELYETCSKQERELGCTDVVEPALFNLSIATEAKRLADEINKMDLSSEYLDDVKPPQCMMQSSLPAEINNSEAGPITADEDFKKSDYFQNATTVFNLEYLSRSHSQRTLKPSNLTRNSLFLKFDPLVGKLVEADEQFNDSAMSDKPNNKPMEPSEVTINNSLVQFEPPVLPEKQLNLLSLLEEPPNERPFELSEIMDEHCLVKLNPNVLKPDSGNKNLSKNVPTDEPLTKTWTPPKDAAGNATLVPITPLSSKNQPSTNSTPNSTKSQGSTPTLRQEFLSKEISKLQELMLQQEAAHQELLLEKTDEVEKLRKRLSELEMREPKHDLEKRLKELQAENARLQKELSESNASNKQLIIVMEEYEKTISQLVTNKEEMKNEHEKIKDEIAQERDTAVSHLNNMEVAFNDVHAKYERVKSIVETLHSNEKLLKDSLEEHVKTIERQKANYNKLKHHASEKLQAANQEIANLVSSHQMETAKMNAVAKKAELKIKSLEEALEQKKNEVRELTQICDELIAQQEKHYSSNPRKANIRLSNFKETP</sequence>
<dbReference type="GO" id="GO:0005737">
    <property type="term" value="C:cytoplasm"/>
    <property type="evidence" value="ECO:0007669"/>
    <property type="project" value="TreeGrafter"/>
</dbReference>
<name>A0A8I6SN92_CIMLE</name>
<feature type="coiled-coil region" evidence="7">
    <location>
        <begin position="1346"/>
        <end position="1456"/>
    </location>
</feature>
<feature type="region of interest" description="Disordered" evidence="8">
    <location>
        <begin position="1015"/>
        <end position="1052"/>
    </location>
</feature>
<evidence type="ECO:0000313" key="11">
    <source>
        <dbReference type="Proteomes" id="UP000494040"/>
    </source>
</evidence>
<dbReference type="Gene3D" id="1.20.5.1700">
    <property type="match status" value="1"/>
</dbReference>
<feature type="compositionally biased region" description="Low complexity" evidence="8">
    <location>
        <begin position="63"/>
        <end position="73"/>
    </location>
</feature>
<keyword evidence="11" id="KW-1185">Reference proteome</keyword>
<keyword evidence="3" id="KW-0963">Cytoplasm</keyword>
<organism evidence="10 11">
    <name type="scientific">Cimex lectularius</name>
    <name type="common">Bed bug</name>
    <name type="synonym">Acanthia lectularia</name>
    <dbReference type="NCBI Taxonomy" id="79782"/>
    <lineage>
        <taxon>Eukaryota</taxon>
        <taxon>Metazoa</taxon>
        <taxon>Ecdysozoa</taxon>
        <taxon>Arthropoda</taxon>
        <taxon>Hexapoda</taxon>
        <taxon>Insecta</taxon>
        <taxon>Pterygota</taxon>
        <taxon>Neoptera</taxon>
        <taxon>Paraneoptera</taxon>
        <taxon>Hemiptera</taxon>
        <taxon>Heteroptera</taxon>
        <taxon>Panheteroptera</taxon>
        <taxon>Cimicomorpha</taxon>
        <taxon>Cimicidae</taxon>
        <taxon>Cimex</taxon>
    </lineage>
</organism>
<keyword evidence="6" id="KW-0206">Cytoskeleton</keyword>
<reference evidence="10" key="1">
    <citation type="submission" date="2022-01" db="UniProtKB">
        <authorList>
            <consortium name="EnsemblMetazoa"/>
        </authorList>
    </citation>
    <scope>IDENTIFICATION</scope>
</reference>
<dbReference type="Proteomes" id="UP000494040">
    <property type="component" value="Unassembled WGS sequence"/>
</dbReference>
<feature type="compositionally biased region" description="Low complexity" evidence="8">
    <location>
        <begin position="1314"/>
        <end position="1331"/>
    </location>
</feature>
<feature type="region of interest" description="Disordered" evidence="8">
    <location>
        <begin position="1582"/>
        <end position="1603"/>
    </location>
</feature>
<feature type="compositionally biased region" description="Polar residues" evidence="8">
    <location>
        <begin position="1586"/>
        <end position="1603"/>
    </location>
</feature>
<comment type="similarity">
    <text evidence="2">Belongs to the TACC family.</text>
</comment>